<evidence type="ECO:0000256" key="4">
    <source>
        <dbReference type="ARBA" id="ARBA00023136"/>
    </source>
</evidence>
<dbReference type="Proteomes" id="UP000516424">
    <property type="component" value="Chromosome"/>
</dbReference>
<dbReference type="Gene3D" id="1.20.120.1630">
    <property type="match status" value="1"/>
</dbReference>
<name>A0AB33IG76_ACEAC</name>
<accession>A0AB33IG76</accession>
<keyword evidence="7" id="KW-1185">Reference proteome</keyword>
<feature type="transmembrane region" description="Helical" evidence="5">
    <location>
        <begin position="15"/>
        <end position="44"/>
    </location>
</feature>
<reference evidence="6 7" key="1">
    <citation type="journal article" date="2011" name="Microbiology">
        <title>Transcriptome response to different carbon sources in Acetobacter aceti.</title>
        <authorList>
            <person name="Sakurai K."/>
            <person name="Arai H."/>
            <person name="Ishii M."/>
            <person name="Igarashi Y."/>
        </authorList>
    </citation>
    <scope>NUCLEOTIDE SEQUENCE [LARGE SCALE GENOMIC DNA]</scope>
    <source>
        <strain evidence="6 7">NBRC 14818</strain>
    </source>
</reference>
<evidence type="ECO:0000256" key="5">
    <source>
        <dbReference type="SAM" id="Phobius"/>
    </source>
</evidence>
<keyword evidence="3 5" id="KW-1133">Transmembrane helix</keyword>
<protein>
    <recommendedName>
        <fullName evidence="8">Isoprenylcysteine carboxyl methyltransferase</fullName>
    </recommendedName>
</protein>
<feature type="transmembrane region" description="Helical" evidence="5">
    <location>
        <begin position="135"/>
        <end position="155"/>
    </location>
</feature>
<evidence type="ECO:0000256" key="1">
    <source>
        <dbReference type="ARBA" id="ARBA00004127"/>
    </source>
</evidence>
<sequence length="204" mass="23029">MTPSTSLIERSEKLLLLGVGCYFLFANFTPVFVTHSFVACLYLAEALLDMTFTVTRQRGPLSHNWRDWLVAVLGTYAGLLVVATPHVSPLLPSLLCGSLALLGILLSLSAKLSLRRSFGIIAASRQLKTGGPYRVIRHPMYAGYLLMQVAFLLQYPTAHNAVVLLFTWWMQIMRINAEEKMLAPRSEWVGWSKEVRWKLIPFIF</sequence>
<proteinExistence type="predicted"/>
<comment type="subcellular location">
    <subcellularLocation>
        <location evidence="1">Endomembrane system</location>
        <topology evidence="1">Multi-pass membrane protein</topology>
    </subcellularLocation>
</comment>
<evidence type="ECO:0000313" key="6">
    <source>
        <dbReference type="EMBL" id="BCK75998.1"/>
    </source>
</evidence>
<evidence type="ECO:0000256" key="2">
    <source>
        <dbReference type="ARBA" id="ARBA00022692"/>
    </source>
</evidence>
<evidence type="ECO:0000313" key="7">
    <source>
        <dbReference type="Proteomes" id="UP000516424"/>
    </source>
</evidence>
<gene>
    <name evidence="6" type="ORF">EMQ_1604</name>
</gene>
<feature type="transmembrane region" description="Helical" evidence="5">
    <location>
        <begin position="65"/>
        <end position="84"/>
    </location>
</feature>
<dbReference type="RefSeq" id="WP_010666147.1">
    <property type="nucleotide sequence ID" value="NZ_AP023410.1"/>
</dbReference>
<evidence type="ECO:0000256" key="3">
    <source>
        <dbReference type="ARBA" id="ARBA00022989"/>
    </source>
</evidence>
<keyword evidence="2 5" id="KW-0812">Transmembrane</keyword>
<dbReference type="GO" id="GO:0012505">
    <property type="term" value="C:endomembrane system"/>
    <property type="evidence" value="ECO:0007669"/>
    <property type="project" value="UniProtKB-SubCell"/>
</dbReference>
<dbReference type="EMBL" id="AP023410">
    <property type="protein sequence ID" value="BCK75998.1"/>
    <property type="molecule type" value="Genomic_DNA"/>
</dbReference>
<dbReference type="Pfam" id="PF04191">
    <property type="entry name" value="PEMT"/>
    <property type="match status" value="1"/>
</dbReference>
<keyword evidence="4 5" id="KW-0472">Membrane</keyword>
<evidence type="ECO:0008006" key="8">
    <source>
        <dbReference type="Google" id="ProtNLM"/>
    </source>
</evidence>
<dbReference type="AlphaFoldDB" id="A0AB33IG76"/>
<organism evidence="6 7">
    <name type="scientific">Acetobacter aceti NBRC 14818</name>
    <dbReference type="NCBI Taxonomy" id="887700"/>
    <lineage>
        <taxon>Bacteria</taxon>
        <taxon>Pseudomonadati</taxon>
        <taxon>Pseudomonadota</taxon>
        <taxon>Alphaproteobacteria</taxon>
        <taxon>Acetobacterales</taxon>
        <taxon>Acetobacteraceae</taxon>
        <taxon>Acetobacter</taxon>
        <taxon>Acetobacter subgen. Acetobacter</taxon>
    </lineage>
</organism>
<dbReference type="InterPro" id="IPR007318">
    <property type="entry name" value="Phopholipid_MeTrfase"/>
</dbReference>